<organism evidence="1 2">
    <name type="scientific">Rubroshorea leprosula</name>
    <dbReference type="NCBI Taxonomy" id="152421"/>
    <lineage>
        <taxon>Eukaryota</taxon>
        <taxon>Viridiplantae</taxon>
        <taxon>Streptophyta</taxon>
        <taxon>Embryophyta</taxon>
        <taxon>Tracheophyta</taxon>
        <taxon>Spermatophyta</taxon>
        <taxon>Magnoliopsida</taxon>
        <taxon>eudicotyledons</taxon>
        <taxon>Gunneridae</taxon>
        <taxon>Pentapetalae</taxon>
        <taxon>rosids</taxon>
        <taxon>malvids</taxon>
        <taxon>Malvales</taxon>
        <taxon>Dipterocarpaceae</taxon>
        <taxon>Rubroshorea</taxon>
    </lineage>
</organism>
<proteinExistence type="predicted"/>
<dbReference type="AlphaFoldDB" id="A0AAV5KT85"/>
<dbReference type="Proteomes" id="UP001054252">
    <property type="component" value="Unassembled WGS sequence"/>
</dbReference>
<evidence type="ECO:0000313" key="1">
    <source>
        <dbReference type="EMBL" id="GKV27697.1"/>
    </source>
</evidence>
<accession>A0AAV5KT85</accession>
<dbReference type="EMBL" id="BPVZ01000076">
    <property type="protein sequence ID" value="GKV27697.1"/>
    <property type="molecule type" value="Genomic_DNA"/>
</dbReference>
<comment type="caution">
    <text evidence="1">The sequence shown here is derived from an EMBL/GenBank/DDBJ whole genome shotgun (WGS) entry which is preliminary data.</text>
</comment>
<gene>
    <name evidence="1" type="ORF">SLEP1_g36835</name>
</gene>
<evidence type="ECO:0000313" key="2">
    <source>
        <dbReference type="Proteomes" id="UP001054252"/>
    </source>
</evidence>
<keyword evidence="2" id="KW-1185">Reference proteome</keyword>
<name>A0AAV5KT85_9ROSI</name>
<sequence>MGKCIASLAPCTPILFGVHTGQGTRHLLDLCCQKRKYAGGGIEWRGVSSILKPKRGQKEKADDMVSIDF</sequence>
<protein>
    <submittedName>
        <fullName evidence="1">Uncharacterized protein</fullName>
    </submittedName>
</protein>
<reference evidence="1 2" key="1">
    <citation type="journal article" date="2021" name="Commun. Biol.">
        <title>The genome of Shorea leprosula (Dipterocarpaceae) highlights the ecological relevance of drought in aseasonal tropical rainforests.</title>
        <authorList>
            <person name="Ng K.K.S."/>
            <person name="Kobayashi M.J."/>
            <person name="Fawcett J.A."/>
            <person name="Hatakeyama M."/>
            <person name="Paape T."/>
            <person name="Ng C.H."/>
            <person name="Ang C.C."/>
            <person name="Tnah L.H."/>
            <person name="Lee C.T."/>
            <person name="Nishiyama T."/>
            <person name="Sese J."/>
            <person name="O'Brien M.J."/>
            <person name="Copetti D."/>
            <person name="Mohd Noor M.I."/>
            <person name="Ong R.C."/>
            <person name="Putra M."/>
            <person name="Sireger I.Z."/>
            <person name="Indrioko S."/>
            <person name="Kosugi Y."/>
            <person name="Izuno A."/>
            <person name="Isagi Y."/>
            <person name="Lee S.L."/>
            <person name="Shimizu K.K."/>
        </authorList>
    </citation>
    <scope>NUCLEOTIDE SEQUENCE [LARGE SCALE GENOMIC DNA]</scope>
    <source>
        <strain evidence="1">214</strain>
    </source>
</reference>